<evidence type="ECO:0000256" key="1">
    <source>
        <dbReference type="ARBA" id="ARBA00004141"/>
    </source>
</evidence>
<dbReference type="Pfam" id="PF07690">
    <property type="entry name" value="MFS_1"/>
    <property type="match status" value="1"/>
</dbReference>
<dbReference type="InParanoid" id="T1HKG3"/>
<dbReference type="InterPro" id="IPR011701">
    <property type="entry name" value="MFS"/>
</dbReference>
<name>T1HKG3_RHOPR</name>
<dbReference type="EMBL" id="ACPB03021249">
    <property type="status" value="NOT_ANNOTATED_CDS"/>
    <property type="molecule type" value="Genomic_DNA"/>
</dbReference>
<dbReference type="Gene3D" id="1.20.1250.20">
    <property type="entry name" value="MFS general substrate transporter like domains"/>
    <property type="match status" value="1"/>
</dbReference>
<dbReference type="PANTHER" id="PTHR11360:SF163">
    <property type="entry name" value="MONOCARBOXYLATE TRANSPORTER 9-LIKE PROTEIN"/>
    <property type="match status" value="1"/>
</dbReference>
<dbReference type="PROSITE" id="PS50850">
    <property type="entry name" value="MFS"/>
    <property type="match status" value="1"/>
</dbReference>
<dbReference type="eggNOG" id="KOG2504">
    <property type="taxonomic scope" value="Eukaryota"/>
</dbReference>
<feature type="domain" description="Major facilitator superfamily (MFS) profile" evidence="2">
    <location>
        <begin position="1"/>
        <end position="135"/>
    </location>
</feature>
<dbReference type="InterPro" id="IPR050327">
    <property type="entry name" value="Proton-linked_MCT"/>
</dbReference>
<reference evidence="3" key="1">
    <citation type="submission" date="2015-05" db="UniProtKB">
        <authorList>
            <consortium name="EnsemblMetazoa"/>
        </authorList>
    </citation>
    <scope>IDENTIFICATION</scope>
</reference>
<dbReference type="EnsemblMetazoa" id="RPRC004537-RA">
    <property type="protein sequence ID" value="RPRC004537-PA"/>
    <property type="gene ID" value="RPRC004537"/>
</dbReference>
<evidence type="ECO:0000313" key="3">
    <source>
        <dbReference type="EnsemblMetazoa" id="RPRC004537-PA"/>
    </source>
</evidence>
<dbReference type="InterPro" id="IPR036259">
    <property type="entry name" value="MFS_trans_sf"/>
</dbReference>
<proteinExistence type="predicted"/>
<dbReference type="VEuPathDB" id="VectorBase:RPRC004537"/>
<dbReference type="PANTHER" id="PTHR11360">
    <property type="entry name" value="MONOCARBOXYLATE TRANSPORTER"/>
    <property type="match status" value="1"/>
</dbReference>
<dbReference type="GO" id="GO:0016020">
    <property type="term" value="C:membrane"/>
    <property type="evidence" value="ECO:0007669"/>
    <property type="project" value="UniProtKB-SubCell"/>
</dbReference>
<keyword evidence="4" id="KW-1185">Reference proteome</keyword>
<sequence>MSGRSLEPSFGLLFGDLLKKLHVETTGAAIVLSTMDAVINFSGLLVGPLVKRLTYRKVAIGGCLLSSLGLMVTSTAASVTHIIITYSIITGLGIGLMIACTYVGLHIYFDKKKGQAVGLAMAGTALGYMAMPQIV</sequence>
<dbReference type="HOGENOM" id="CLU_1891011_0_0_1"/>
<protein>
    <submittedName>
        <fullName evidence="3">MFS domain-containing protein</fullName>
    </submittedName>
</protein>
<comment type="subcellular location">
    <subcellularLocation>
        <location evidence="1">Membrane</location>
        <topology evidence="1">Multi-pass membrane protein</topology>
    </subcellularLocation>
</comment>
<dbReference type="Proteomes" id="UP000015103">
    <property type="component" value="Unassembled WGS sequence"/>
</dbReference>
<accession>T1HKG3</accession>
<dbReference type="AlphaFoldDB" id="T1HKG3"/>
<evidence type="ECO:0000259" key="2">
    <source>
        <dbReference type="PROSITE" id="PS50850"/>
    </source>
</evidence>
<dbReference type="SUPFAM" id="SSF103473">
    <property type="entry name" value="MFS general substrate transporter"/>
    <property type="match status" value="1"/>
</dbReference>
<evidence type="ECO:0000313" key="4">
    <source>
        <dbReference type="Proteomes" id="UP000015103"/>
    </source>
</evidence>
<dbReference type="InterPro" id="IPR020846">
    <property type="entry name" value="MFS_dom"/>
</dbReference>
<organism evidence="3 4">
    <name type="scientific">Rhodnius prolixus</name>
    <name type="common">Triatomid bug</name>
    <dbReference type="NCBI Taxonomy" id="13249"/>
    <lineage>
        <taxon>Eukaryota</taxon>
        <taxon>Metazoa</taxon>
        <taxon>Ecdysozoa</taxon>
        <taxon>Arthropoda</taxon>
        <taxon>Hexapoda</taxon>
        <taxon>Insecta</taxon>
        <taxon>Pterygota</taxon>
        <taxon>Neoptera</taxon>
        <taxon>Paraneoptera</taxon>
        <taxon>Hemiptera</taxon>
        <taxon>Heteroptera</taxon>
        <taxon>Panheteroptera</taxon>
        <taxon>Cimicomorpha</taxon>
        <taxon>Reduviidae</taxon>
        <taxon>Triatominae</taxon>
        <taxon>Rhodnius</taxon>
    </lineage>
</organism>
<dbReference type="GO" id="GO:0008028">
    <property type="term" value="F:monocarboxylic acid transmembrane transporter activity"/>
    <property type="evidence" value="ECO:0007669"/>
    <property type="project" value="TreeGrafter"/>
</dbReference>
<dbReference type="OMA" id="HESASWP"/>